<dbReference type="SUPFAM" id="SSF47473">
    <property type="entry name" value="EF-hand"/>
    <property type="match status" value="1"/>
</dbReference>
<evidence type="ECO:0000313" key="2">
    <source>
        <dbReference type="Proteomes" id="UP001642260"/>
    </source>
</evidence>
<reference evidence="1 2" key="1">
    <citation type="submission" date="2022-03" db="EMBL/GenBank/DDBJ databases">
        <authorList>
            <person name="Macdonald S."/>
            <person name="Ahmed S."/>
            <person name="Newling K."/>
        </authorList>
    </citation>
    <scope>NUCLEOTIDE SEQUENCE [LARGE SCALE GENOMIC DNA]</scope>
</reference>
<sequence length="174" mass="19925">MSISLRKAQFALLAPNKNGLITLNNIRLALASNATEAMKESRIPAFLHWYFPLNGLGYQGMDYEEFCAASISVHQHESLNCWEKSVRHAYELFEMNKNRVIVIKELASGSQSLRILLQMLMEVESWKEALDYCKLIVLVYQSTSTVLQRVDAVDPKSRHKGKLETERAYCNQKV</sequence>
<evidence type="ECO:0000313" key="1">
    <source>
        <dbReference type="EMBL" id="CAH8326800.1"/>
    </source>
</evidence>
<comment type="caution">
    <text evidence="1">The sequence shown here is derived from an EMBL/GenBank/DDBJ whole genome shotgun (WGS) entry which is preliminary data.</text>
</comment>
<dbReference type="InterPro" id="IPR011992">
    <property type="entry name" value="EF-hand-dom_pair"/>
</dbReference>
<name>A0ABC8JI18_ERUVS</name>
<dbReference type="Proteomes" id="UP001642260">
    <property type="component" value="Unassembled WGS sequence"/>
</dbReference>
<protein>
    <submittedName>
        <fullName evidence="1">Uncharacterized protein</fullName>
    </submittedName>
</protein>
<dbReference type="Gene3D" id="1.10.238.10">
    <property type="entry name" value="EF-hand"/>
    <property type="match status" value="2"/>
</dbReference>
<dbReference type="EMBL" id="CAKOAT010106265">
    <property type="protein sequence ID" value="CAH8326800.1"/>
    <property type="molecule type" value="Genomic_DNA"/>
</dbReference>
<organism evidence="1 2">
    <name type="scientific">Eruca vesicaria subsp. sativa</name>
    <name type="common">Garden rocket</name>
    <name type="synonym">Eruca sativa</name>
    <dbReference type="NCBI Taxonomy" id="29727"/>
    <lineage>
        <taxon>Eukaryota</taxon>
        <taxon>Viridiplantae</taxon>
        <taxon>Streptophyta</taxon>
        <taxon>Embryophyta</taxon>
        <taxon>Tracheophyta</taxon>
        <taxon>Spermatophyta</taxon>
        <taxon>Magnoliopsida</taxon>
        <taxon>eudicotyledons</taxon>
        <taxon>Gunneridae</taxon>
        <taxon>Pentapetalae</taxon>
        <taxon>rosids</taxon>
        <taxon>malvids</taxon>
        <taxon>Brassicales</taxon>
        <taxon>Brassicaceae</taxon>
        <taxon>Brassiceae</taxon>
        <taxon>Eruca</taxon>
    </lineage>
</organism>
<dbReference type="AlphaFoldDB" id="A0ABC8JI18"/>
<accession>A0ABC8JI18</accession>
<gene>
    <name evidence="1" type="ORF">ERUC_LOCUS10785</name>
</gene>
<proteinExistence type="predicted"/>
<keyword evidence="2" id="KW-1185">Reference proteome</keyword>
<dbReference type="FunFam" id="1.10.238.10:FF:000085">
    <property type="entry name" value="CDPK-related kinase 1"/>
    <property type="match status" value="1"/>
</dbReference>